<evidence type="ECO:0000256" key="8">
    <source>
        <dbReference type="ARBA" id="ARBA00023242"/>
    </source>
</evidence>
<evidence type="ECO:0000256" key="7">
    <source>
        <dbReference type="ARBA" id="ARBA00023204"/>
    </source>
</evidence>
<dbReference type="GO" id="GO:0010499">
    <property type="term" value="P:proteasomal ubiquitin-independent protein catabolic process"/>
    <property type="evidence" value="ECO:0007669"/>
    <property type="project" value="TreeGrafter"/>
</dbReference>
<reference evidence="12 13" key="1">
    <citation type="submission" date="2020-08" db="EMBL/GenBank/DDBJ databases">
        <title>Aphidius gifuensis genome sequencing and assembly.</title>
        <authorList>
            <person name="Du Z."/>
        </authorList>
    </citation>
    <scope>NUCLEOTIDE SEQUENCE [LARGE SCALE GENOMIC DNA]</scope>
    <source>
        <strain evidence="12">YNYX2018</strain>
        <tissue evidence="12">Adults</tissue>
    </source>
</reference>
<evidence type="ECO:0008006" key="14">
    <source>
        <dbReference type="Google" id="ProtNLM"/>
    </source>
</evidence>
<sequence length="1688" mass="195375">MDLQKAVDLFTMLDETTKLVYNMREDDDDITMESSTESLGLDYQAVNKYNDLLPYAEELEKEAKILLPEIKGQLGQAIMLRRIEPDTLNAVGKLRMYMKLYSLRFTKEDHILLIKLMYELVTIPELEQYLVNVFGGILLNLLRKRELIEPSELVLEWRPLYDLKKRSVTMPSNSMYRFSQRCLKMIESLICDAKIYFPLTATREILDELRPQICPLDTRSSPAIFDLLDLFLPVQLFPNDSHMGYGLWFDEFMKLWEICNNAPVWEHSMMTLMSRLAWFNIGYIDWEPYIPIMTTRFMRCLNLPQYGLYQYWEINQVDNFIWKILKNIGTYLPEANTGPWIDGLKDFLCKLTIHFVRRLHNERYKKKTWQTTTPETHKLTDTDVDNFVKSMMPLAMTSIPNLVIPDVLDRLYLTLDSLTEPHKLTAAMSAVTSIARPLVQGCRNINKGYTYNEGPSRVLSLLFSSLPGIDANDFMKCFSTFRLISVYASMIPIVDCSHAIGSNLIDDDDRLVCETTSQFEDFILQFFDRVFILIESSTLEYVSQENQEHRGNKSKIESMIEFGLDSVCSSILNRCSNDIFQSALHKLRSFVTEKVLETRISGPLAASSLCRSFARANGRETLKSLLPTLTQIIMEIIQDNDDVKKEENLDDRLLYSMLLVSSITSASGDTLFIYKDLIIELLDKILHLKSREGSRISSRILCGVLNSLSTITTKSHYTYDGRDYNDTSYPYILDWGQGIDKNQLNVDWYIPGEDELSMLQELFSRYITIEINNIENYCSNTTTPITATTKSELLTMTILLALVDGLSNYLPIPNEYFNNCDDETSTFLPYVGIKGEIKMPDGSNVKKSMVKLLTKLQNKMLENHEDDPKSLAVLPLRIHSQDVLFSALGYFPTSRNIFIPDILELLAKDPEEHHDAHKGLLYLLAGPRPNALIVPRSWEFLKNIWPALVLSKPSEKPSVIRLKNNLTETISRYMPTIGIKLFLTDKSINIASELWMTYPKPLLTMPNIDDINNGKIELLKLEKINETYYDELMDSILTGIQTNCHWRQRSMGMRLLRDLAHPDRNYPIKVVNYFLNALINDTLQERKIAILTVSSIMQQLKRKHNKITIDTPNLVIKNGSIWNDVTTLPGLRDDNAWLQYNYNNRPLNEQQWNEPRYIHKQYNDKTIRIFNESELLIENFFIDSSNVDKLMKYNSLEERKGKDKFNNFRFLFYKRLFRNHGITHLNNFLIHLKYLVKDKQESHQLCAAELIAGLIRGSKHWPFNMVNDMWNLLLPIIGDALNNISTETVNDWALCFGSAVAKRDPNRHHWLYECLMEYTIVNDSTASLHESSILFCLQTMLLQQSWRLTELMKRLLIRVENRLIANPFQNIRDCLGSVITSIFSADYDPGTGVKNNKTQLYTEDFINKYLPNLLKLTNDDDHFLELDGKKESVSLLKTLCKWLITNGYSSQYGSLPSFSLILPVLCQLENYEPDDELRLTCRRALSTMSESLRLPRHMDKLFNDLFIVSNMTSWSARSSCLSFIEVFVFYNMGVILNNKIWTDKVLEIVMRLLSDDRVEVREKAGNVLCGLLHCNFIAEQDKLLKQLKNKSKIKINNNDDLRVRHAGVLGLCAFVRAHPYDLPKYVPSIFEYLNYCLNDPQPIPTTIRKTLGDFKRTHYDGWTVHAQCFTEEQLGILQDLSVPPSHYA</sequence>
<dbReference type="GO" id="GO:0006281">
    <property type="term" value="P:DNA repair"/>
    <property type="evidence" value="ECO:0007669"/>
    <property type="project" value="UniProtKB-KW"/>
</dbReference>
<feature type="domain" description="Proteasome activator Blm10 middle HEAT repeats region" evidence="10">
    <location>
        <begin position="400"/>
        <end position="789"/>
    </location>
</feature>
<keyword evidence="13" id="KW-1185">Reference proteome</keyword>
<dbReference type="Proteomes" id="UP000639338">
    <property type="component" value="Unassembled WGS sequence"/>
</dbReference>
<keyword evidence="6" id="KW-0227">DNA damage</keyword>
<dbReference type="GO" id="GO:0005829">
    <property type="term" value="C:cytosol"/>
    <property type="evidence" value="ECO:0007669"/>
    <property type="project" value="TreeGrafter"/>
</dbReference>
<evidence type="ECO:0000259" key="11">
    <source>
        <dbReference type="Pfam" id="PF23096"/>
    </source>
</evidence>
<name>A0A835CNQ3_APHGI</name>
<evidence type="ECO:0000313" key="12">
    <source>
        <dbReference type="EMBL" id="KAF7991064.1"/>
    </source>
</evidence>
<keyword evidence="4" id="KW-0963">Cytoplasm</keyword>
<proteinExistence type="inferred from homology"/>
<dbReference type="GO" id="GO:0016504">
    <property type="term" value="F:peptidase activator activity"/>
    <property type="evidence" value="ECO:0007669"/>
    <property type="project" value="InterPro"/>
</dbReference>
<dbReference type="Pfam" id="PF11919">
    <property type="entry name" value="PSME4_C"/>
    <property type="match status" value="1"/>
</dbReference>
<protein>
    <recommendedName>
        <fullName evidence="14">Proteasome activator complex subunit 4</fullName>
    </recommendedName>
</protein>
<dbReference type="EMBL" id="JACMRX010000004">
    <property type="protein sequence ID" value="KAF7991064.1"/>
    <property type="molecule type" value="Genomic_DNA"/>
</dbReference>
<evidence type="ECO:0000256" key="1">
    <source>
        <dbReference type="ARBA" id="ARBA00004324"/>
    </source>
</evidence>
<dbReference type="InterPro" id="IPR032430">
    <property type="entry name" value="Blm10_mid"/>
</dbReference>
<dbReference type="Pfam" id="PF23096">
    <property type="entry name" value="HEAT_PSME4"/>
    <property type="match status" value="1"/>
</dbReference>
<dbReference type="InterPro" id="IPR021843">
    <property type="entry name" value="PSME4_C"/>
</dbReference>
<comment type="similarity">
    <text evidence="3">Belongs to the BLM10 family.</text>
</comment>
<comment type="subcellular location">
    <subcellularLocation>
        <location evidence="2">Cytoplasm</location>
    </subcellularLocation>
    <subcellularLocation>
        <location evidence="1">Nucleus speckle</location>
    </subcellularLocation>
</comment>
<evidence type="ECO:0000313" key="13">
    <source>
        <dbReference type="Proteomes" id="UP000639338"/>
    </source>
</evidence>
<dbReference type="Gene3D" id="1.25.10.10">
    <property type="entry name" value="Leucine-rich Repeat Variant"/>
    <property type="match status" value="1"/>
</dbReference>
<dbReference type="SUPFAM" id="SSF48371">
    <property type="entry name" value="ARM repeat"/>
    <property type="match status" value="2"/>
</dbReference>
<dbReference type="GO" id="GO:0016607">
    <property type="term" value="C:nuclear speck"/>
    <property type="evidence" value="ECO:0007669"/>
    <property type="project" value="UniProtKB-SubCell"/>
</dbReference>
<dbReference type="Pfam" id="PF16507">
    <property type="entry name" value="HEAT_PSME4_mid"/>
    <property type="match status" value="2"/>
</dbReference>
<evidence type="ECO:0000256" key="6">
    <source>
        <dbReference type="ARBA" id="ARBA00022763"/>
    </source>
</evidence>
<dbReference type="OrthoDB" id="17907at2759"/>
<gene>
    <name evidence="12" type="ORF">HCN44_002626</name>
</gene>
<accession>A0A835CNQ3</accession>
<evidence type="ECO:0000256" key="4">
    <source>
        <dbReference type="ARBA" id="ARBA00022490"/>
    </source>
</evidence>
<dbReference type="InterPro" id="IPR011989">
    <property type="entry name" value="ARM-like"/>
</dbReference>
<dbReference type="GO" id="GO:0070628">
    <property type="term" value="F:proteasome binding"/>
    <property type="evidence" value="ECO:0007669"/>
    <property type="project" value="InterPro"/>
</dbReference>
<keyword evidence="5" id="KW-0677">Repeat</keyword>
<dbReference type="PANTHER" id="PTHR32170:SF3">
    <property type="entry name" value="PROTEASOME ACTIVATOR COMPLEX SUBUNIT 4"/>
    <property type="match status" value="1"/>
</dbReference>
<dbReference type="InterPro" id="IPR035309">
    <property type="entry name" value="PSME4"/>
</dbReference>
<organism evidence="12 13">
    <name type="scientific">Aphidius gifuensis</name>
    <name type="common">Parasitoid wasp</name>
    <dbReference type="NCBI Taxonomy" id="684658"/>
    <lineage>
        <taxon>Eukaryota</taxon>
        <taxon>Metazoa</taxon>
        <taxon>Ecdysozoa</taxon>
        <taxon>Arthropoda</taxon>
        <taxon>Hexapoda</taxon>
        <taxon>Insecta</taxon>
        <taxon>Pterygota</taxon>
        <taxon>Neoptera</taxon>
        <taxon>Endopterygota</taxon>
        <taxon>Hymenoptera</taxon>
        <taxon>Apocrita</taxon>
        <taxon>Ichneumonoidea</taxon>
        <taxon>Braconidae</taxon>
        <taxon>Aphidiinae</taxon>
        <taxon>Aphidius</taxon>
    </lineage>
</organism>
<feature type="domain" description="Proteasome activator complex subunit 4-like HEAT repeat-like" evidence="11">
    <location>
        <begin position="1069"/>
        <end position="1338"/>
    </location>
</feature>
<dbReference type="InterPro" id="IPR016024">
    <property type="entry name" value="ARM-type_fold"/>
</dbReference>
<feature type="domain" description="Proteasome activator Blm10 middle HEAT repeats region" evidence="10">
    <location>
        <begin position="323"/>
        <end position="399"/>
    </location>
</feature>
<evidence type="ECO:0000256" key="2">
    <source>
        <dbReference type="ARBA" id="ARBA00004496"/>
    </source>
</evidence>
<comment type="caution">
    <text evidence="12">The sequence shown here is derived from an EMBL/GenBank/DDBJ whole genome shotgun (WGS) entry which is preliminary data.</text>
</comment>
<dbReference type="InterPro" id="IPR055455">
    <property type="entry name" value="HEAT_PSME4"/>
</dbReference>
<evidence type="ECO:0000256" key="5">
    <source>
        <dbReference type="ARBA" id="ARBA00022737"/>
    </source>
</evidence>
<keyword evidence="7" id="KW-0234">DNA repair</keyword>
<evidence type="ECO:0000259" key="10">
    <source>
        <dbReference type="Pfam" id="PF16507"/>
    </source>
</evidence>
<feature type="domain" description="Proteasome activator complex subunit 4 C-terminal" evidence="9">
    <location>
        <begin position="1603"/>
        <end position="1688"/>
    </location>
</feature>
<keyword evidence="8" id="KW-0539">Nucleus</keyword>
<evidence type="ECO:0000256" key="3">
    <source>
        <dbReference type="ARBA" id="ARBA00005739"/>
    </source>
</evidence>
<evidence type="ECO:0000259" key="9">
    <source>
        <dbReference type="Pfam" id="PF11919"/>
    </source>
</evidence>
<dbReference type="PANTHER" id="PTHR32170">
    <property type="entry name" value="PROTEASOME ACTIVATOR COMPLEX SUBUNIT 4"/>
    <property type="match status" value="1"/>
</dbReference>